<protein>
    <recommendedName>
        <fullName evidence="2">Cupin domain-containing protein</fullName>
    </recommendedName>
</protein>
<dbReference type="Gene3D" id="3.20.170.20">
    <property type="entry name" value="Protein of unknown function DUF952"/>
    <property type="match status" value="1"/>
</dbReference>
<gene>
    <name evidence="1" type="ORF">TSPGSL018_19284</name>
</gene>
<reference evidence="1" key="1">
    <citation type="submission" date="2014-05" db="EMBL/GenBank/DDBJ databases">
        <title>The transcriptome of the halophilic microalga Tetraselmis sp. GSL018 isolated from the Great Salt Lake, Utah.</title>
        <authorList>
            <person name="Jinkerson R.E."/>
            <person name="D'Adamo S."/>
            <person name="Posewitz M.C."/>
        </authorList>
    </citation>
    <scope>NUCLEOTIDE SEQUENCE</scope>
    <source>
        <strain evidence="1">GSL018</strain>
    </source>
</reference>
<dbReference type="InterPro" id="IPR009297">
    <property type="entry name" value="DUF952"/>
</dbReference>
<organism evidence="1">
    <name type="scientific">Tetraselmis sp. GSL018</name>
    <dbReference type="NCBI Taxonomy" id="582737"/>
    <lineage>
        <taxon>Eukaryota</taxon>
        <taxon>Viridiplantae</taxon>
        <taxon>Chlorophyta</taxon>
        <taxon>core chlorophytes</taxon>
        <taxon>Chlorodendrophyceae</taxon>
        <taxon>Chlorodendrales</taxon>
        <taxon>Chlorodendraceae</taxon>
        <taxon>Tetraselmis</taxon>
    </lineage>
</organism>
<sequence>MTIEVVRKPKQTVKSKEVEVEEFIGCGSDGTAEVSVARVTSKGKWARDWQISDFDELVYVLRGRIQIEHSGGTDEVCAGQLARVTKGERVRWVFPDAEGAEYIPICLPSFSPDKVACEVGTGEPLTETTHTEYPQLFHLVQKELWEKAKAEGAVYYPPTYAKDGFTHATANPQFLLGVANHFYKNTGKEWLCLEMTVDTLKAAGVLTKFEAPAPVGSTPAIDAKDFGGELFPHVYGGIPTVPEVVLKEYPVQRDEQGTFLGISGLTD</sequence>
<dbReference type="EMBL" id="GBEZ01022864">
    <property type="protein sequence ID" value="JAC63994.1"/>
    <property type="molecule type" value="Transcribed_RNA"/>
</dbReference>
<dbReference type="SUPFAM" id="SSF51182">
    <property type="entry name" value="RmlC-like cupins"/>
    <property type="match status" value="1"/>
</dbReference>
<proteinExistence type="predicted"/>
<dbReference type="AlphaFoldDB" id="A0A061QZU6"/>
<accession>A0A061QZU6</accession>
<dbReference type="InterPro" id="IPR014710">
    <property type="entry name" value="RmlC-like_jellyroll"/>
</dbReference>
<dbReference type="Gene3D" id="2.60.120.10">
    <property type="entry name" value="Jelly Rolls"/>
    <property type="match status" value="1"/>
</dbReference>
<name>A0A061QZU6_9CHLO</name>
<dbReference type="SUPFAM" id="SSF56399">
    <property type="entry name" value="ADP-ribosylation"/>
    <property type="match status" value="1"/>
</dbReference>
<dbReference type="InterPro" id="IPR011051">
    <property type="entry name" value="RmlC_Cupin_sf"/>
</dbReference>
<evidence type="ECO:0000313" key="1">
    <source>
        <dbReference type="EMBL" id="JAC63994.1"/>
    </source>
</evidence>
<evidence type="ECO:0008006" key="2">
    <source>
        <dbReference type="Google" id="ProtNLM"/>
    </source>
</evidence>
<dbReference type="Pfam" id="PF06108">
    <property type="entry name" value="DUF952"/>
    <property type="match status" value="1"/>
</dbReference>